<comment type="cofactor">
    <cofactor evidence="1">
        <name>(R)-lipoate</name>
        <dbReference type="ChEBI" id="CHEBI:83088"/>
    </cofactor>
</comment>
<name>A0ABS6H6J6_9PROT</name>
<evidence type="ECO:0000256" key="5">
    <source>
        <dbReference type="ARBA" id="ARBA00022840"/>
    </source>
</evidence>
<dbReference type="InterPro" id="IPR048429">
    <property type="entry name" value="MCC_alpha_BT"/>
</dbReference>
<protein>
    <submittedName>
        <fullName evidence="11">ATP-grasp domain-containing protein</fullName>
    </submittedName>
</protein>
<dbReference type="Pfam" id="PF02785">
    <property type="entry name" value="Biotin_carb_C"/>
    <property type="match status" value="1"/>
</dbReference>
<dbReference type="Proteomes" id="UP000689967">
    <property type="component" value="Unassembled WGS sequence"/>
</dbReference>
<reference evidence="11 12" key="1">
    <citation type="submission" date="2021-01" db="EMBL/GenBank/DDBJ databases">
        <title>Roseomonas sp. nov, a bacterium isolated from an oil production mixture in Yumen Oilfield.</title>
        <authorList>
            <person name="Wu D."/>
        </authorList>
    </citation>
    <scope>NUCLEOTIDE SEQUENCE [LARGE SCALE GENOMIC DNA]</scope>
    <source>
        <strain evidence="11 12">ROY-5-3</strain>
    </source>
</reference>
<dbReference type="PROSITE" id="PS50968">
    <property type="entry name" value="BIOTINYL_LIPOYL"/>
    <property type="match status" value="1"/>
</dbReference>
<evidence type="ECO:0000256" key="6">
    <source>
        <dbReference type="ARBA" id="ARBA00023267"/>
    </source>
</evidence>
<dbReference type="PANTHER" id="PTHR18866:SF33">
    <property type="entry name" value="METHYLCROTONOYL-COA CARBOXYLASE SUBUNIT ALPHA, MITOCHONDRIAL-RELATED"/>
    <property type="match status" value="1"/>
</dbReference>
<dbReference type="InterPro" id="IPR003016">
    <property type="entry name" value="2-oxoA_DH_lipoyl-BS"/>
</dbReference>
<dbReference type="InterPro" id="IPR011761">
    <property type="entry name" value="ATP-grasp"/>
</dbReference>
<dbReference type="InterPro" id="IPR005482">
    <property type="entry name" value="Biotin_COase_C"/>
</dbReference>
<evidence type="ECO:0000313" key="11">
    <source>
        <dbReference type="EMBL" id="MBU8544064.1"/>
    </source>
</evidence>
<dbReference type="EMBL" id="JAERQM010000002">
    <property type="protein sequence ID" value="MBU8544064.1"/>
    <property type="molecule type" value="Genomic_DNA"/>
</dbReference>
<feature type="domain" description="Lipoyl-binding" evidence="8">
    <location>
        <begin position="577"/>
        <end position="657"/>
    </location>
</feature>
<evidence type="ECO:0000256" key="3">
    <source>
        <dbReference type="ARBA" id="ARBA00022598"/>
    </source>
</evidence>
<evidence type="ECO:0000256" key="4">
    <source>
        <dbReference type="ARBA" id="ARBA00022741"/>
    </source>
</evidence>
<keyword evidence="3" id="KW-0436">Ligase</keyword>
<dbReference type="InterPro" id="IPR011764">
    <property type="entry name" value="Biotin_carboxylation_dom"/>
</dbReference>
<dbReference type="RefSeq" id="WP_216874897.1">
    <property type="nucleotide sequence ID" value="NZ_JAERQM010000002.1"/>
</dbReference>
<dbReference type="PROSITE" id="PS00189">
    <property type="entry name" value="LIPOYL"/>
    <property type="match status" value="1"/>
</dbReference>
<dbReference type="InterPro" id="IPR005479">
    <property type="entry name" value="CPAse_ATP-bd"/>
</dbReference>
<keyword evidence="4 7" id="KW-0547">Nucleotide-binding</keyword>
<gene>
    <name evidence="11" type="ORF">JJQ90_10130</name>
</gene>
<evidence type="ECO:0000259" key="9">
    <source>
        <dbReference type="PROSITE" id="PS50975"/>
    </source>
</evidence>
<evidence type="ECO:0000256" key="2">
    <source>
        <dbReference type="ARBA" id="ARBA00001953"/>
    </source>
</evidence>
<proteinExistence type="predicted"/>
<dbReference type="PROSITE" id="PS00866">
    <property type="entry name" value="CPSASE_1"/>
    <property type="match status" value="1"/>
</dbReference>
<dbReference type="CDD" id="cd06850">
    <property type="entry name" value="biotinyl_domain"/>
    <property type="match status" value="1"/>
</dbReference>
<feature type="domain" description="Biotin carboxylation" evidence="10">
    <location>
        <begin position="3"/>
        <end position="448"/>
    </location>
</feature>
<keyword evidence="5 7" id="KW-0067">ATP-binding</keyword>
<accession>A0ABS6H6J6</accession>
<evidence type="ECO:0000313" key="12">
    <source>
        <dbReference type="Proteomes" id="UP000689967"/>
    </source>
</evidence>
<evidence type="ECO:0000256" key="1">
    <source>
        <dbReference type="ARBA" id="ARBA00001938"/>
    </source>
</evidence>
<dbReference type="PANTHER" id="PTHR18866">
    <property type="entry name" value="CARBOXYLASE:PYRUVATE/ACETYL-COA/PROPIONYL-COA CARBOXYLASE"/>
    <property type="match status" value="1"/>
</dbReference>
<dbReference type="SMART" id="SM00878">
    <property type="entry name" value="Biotin_carb_C"/>
    <property type="match status" value="1"/>
</dbReference>
<evidence type="ECO:0000259" key="10">
    <source>
        <dbReference type="PROSITE" id="PS50979"/>
    </source>
</evidence>
<feature type="domain" description="ATP-grasp" evidence="9">
    <location>
        <begin position="122"/>
        <end position="318"/>
    </location>
</feature>
<dbReference type="PROSITE" id="PS00867">
    <property type="entry name" value="CPSASE_2"/>
    <property type="match status" value="1"/>
</dbReference>
<sequence>MTPFSSLLVANRGEIACRILRTARRMGLRGIAVFSDADAGAAHVAQADAAIRIGPAPARDSYLDIPAILAAARATGAEAVHPGYGFLSENADFAEACLAAGLVWIGPPPAAIRAMGSKAAAKALMEASGVPLVPGYHGEDQSEARLLAEAARIGFPILVKASAGGGGKGMKVAATAAELEEALALARGEARAAFGDDRLLLERFLQSPRHIEIQVFGDSQGNIIHLHERDCSIQRRHQKVVEEAPAPGMTAARRAAMGEAACAAARAVGYVGAGTVEFIAQGDDFHFMEMNTRLQVEHPVTEAITGLDLVEWQICIAMGEALPLAQHQVSLEGHAIEMRLYAEDPARDFAPSTGRLRHLDLPEGLPGIRVDAGVRPGDAVSIHYDPMLAKIIAHGPDRATALRRLDRALAAAAVAGIQTNLPLLRGIAAHPDFRRGAVDTGFIARHAASLLAPLGPAPRAALAAAALRLLRDAARPDPADPHSPWGQASAFRLNGTGYQDYALAEGEAVVKLRLHPGATARIDLPDGPAEAVAPTWAGDRLEMALDGQARRATVLREGPALTVLLDGATHELRLIDPGTASDSVAEGGGRVLAPMPGRVLQILVAEGQAVARGAVLLVMEAMKVQMRIAAPADGLVRSLRCRVGDLVEDGHELVLLEPAEA</sequence>
<evidence type="ECO:0000256" key="7">
    <source>
        <dbReference type="PROSITE-ProRule" id="PRU00409"/>
    </source>
</evidence>
<dbReference type="InterPro" id="IPR000089">
    <property type="entry name" value="Biotin_lipoyl"/>
</dbReference>
<comment type="caution">
    <text evidence="11">The sequence shown here is derived from an EMBL/GenBank/DDBJ whole genome shotgun (WGS) entry which is preliminary data.</text>
</comment>
<organism evidence="11 12">
    <name type="scientific">Falsiroseomonas oleicola</name>
    <dbReference type="NCBI Taxonomy" id="2801474"/>
    <lineage>
        <taxon>Bacteria</taxon>
        <taxon>Pseudomonadati</taxon>
        <taxon>Pseudomonadota</taxon>
        <taxon>Alphaproteobacteria</taxon>
        <taxon>Acetobacterales</taxon>
        <taxon>Roseomonadaceae</taxon>
        <taxon>Falsiroseomonas</taxon>
    </lineage>
</organism>
<dbReference type="PROSITE" id="PS50979">
    <property type="entry name" value="BC"/>
    <property type="match status" value="1"/>
</dbReference>
<keyword evidence="6" id="KW-0092">Biotin</keyword>
<keyword evidence="12" id="KW-1185">Reference proteome</keyword>
<dbReference type="InterPro" id="IPR050856">
    <property type="entry name" value="Biotin_carboxylase_complex"/>
</dbReference>
<evidence type="ECO:0000259" key="8">
    <source>
        <dbReference type="PROSITE" id="PS50968"/>
    </source>
</evidence>
<dbReference type="Pfam" id="PF02786">
    <property type="entry name" value="CPSase_L_D2"/>
    <property type="match status" value="1"/>
</dbReference>
<dbReference type="Pfam" id="PF00289">
    <property type="entry name" value="Biotin_carb_N"/>
    <property type="match status" value="1"/>
</dbReference>
<dbReference type="PROSITE" id="PS50975">
    <property type="entry name" value="ATP_GRASP"/>
    <property type="match status" value="1"/>
</dbReference>
<dbReference type="Pfam" id="PF00364">
    <property type="entry name" value="Biotin_lipoyl"/>
    <property type="match status" value="1"/>
</dbReference>
<dbReference type="Pfam" id="PF21139">
    <property type="entry name" value="BT_MCC_alpha"/>
    <property type="match status" value="1"/>
</dbReference>
<dbReference type="InterPro" id="IPR005481">
    <property type="entry name" value="BC-like_N"/>
</dbReference>
<comment type="cofactor">
    <cofactor evidence="2">
        <name>biotin</name>
        <dbReference type="ChEBI" id="CHEBI:57586"/>
    </cofactor>
</comment>